<dbReference type="InterPro" id="IPR005662">
    <property type="entry name" value="GTPase_Era-like"/>
</dbReference>
<dbReference type="GO" id="GO:0005759">
    <property type="term" value="C:mitochondrial matrix"/>
    <property type="evidence" value="ECO:0007669"/>
    <property type="project" value="TreeGrafter"/>
</dbReference>
<dbReference type="InterPro" id="IPR009019">
    <property type="entry name" value="KH_sf_prok-type"/>
</dbReference>
<reference evidence="3" key="1">
    <citation type="submission" date="2016-06" db="UniProtKB">
        <authorList>
            <consortium name="WormBaseParasite"/>
        </authorList>
    </citation>
    <scope>IDENTIFICATION</scope>
</reference>
<dbReference type="AlphaFoldDB" id="A0A183B300"/>
<sequence>MVVVDVGHPRSRAELDPEIVKALHYFNDKESILVLNKICARLNPPTAQPDDQIRLIRDTSEQDTSVELFPEPDKHVPEEPLMSGCTDCQKEQHDRLVTEVEMEAIDAYFKDYKPTVQLPTRSNTSHDLHLASETVNSANEEDLACLTAETDLLKVDENDPLQTHQLTMLAREDPYLDALLDTLKRQLMLHSASPEEVAARRKRWLEVSLAVQGVTDWPGFSSVFMVSAANGDGVDRLRDYLFERAIPGRPWILSPALVTDQEPSELVRMCVWAHCLDRLHQEIPYCLRIVVDECEKARLDDGDDRVFVHARIQCKSERHLRQVLGIKGSTITELAASVKQELMTMFRANVVIKLTAEMATIRPNVRHQIRQAKDFADVYPELKRAR</sequence>
<dbReference type="GO" id="GO:0043024">
    <property type="term" value="F:ribosomal small subunit binding"/>
    <property type="evidence" value="ECO:0007669"/>
    <property type="project" value="TreeGrafter"/>
</dbReference>
<dbReference type="InterPro" id="IPR015946">
    <property type="entry name" value="KH_dom-like_a/b"/>
</dbReference>
<evidence type="ECO:0000313" key="2">
    <source>
        <dbReference type="Proteomes" id="UP000272942"/>
    </source>
</evidence>
<dbReference type="SUPFAM" id="SSF54814">
    <property type="entry name" value="Prokaryotic type KH domain (KH-domain type II)"/>
    <property type="match status" value="1"/>
</dbReference>
<keyword evidence="2" id="KW-1185">Reference proteome</keyword>
<dbReference type="GO" id="GO:0019843">
    <property type="term" value="F:rRNA binding"/>
    <property type="evidence" value="ECO:0007669"/>
    <property type="project" value="TreeGrafter"/>
</dbReference>
<gene>
    <name evidence="1" type="ORF">ECPE_LOCUS13585</name>
</gene>
<evidence type="ECO:0000313" key="1">
    <source>
        <dbReference type="EMBL" id="VDP90857.1"/>
    </source>
</evidence>
<dbReference type="Gene3D" id="3.30.300.20">
    <property type="match status" value="1"/>
</dbReference>
<dbReference type="CDD" id="cd22534">
    <property type="entry name" value="KH-II_Era"/>
    <property type="match status" value="1"/>
</dbReference>
<dbReference type="PANTHER" id="PTHR42698:SF1">
    <property type="entry name" value="GTPASE ERA, MITOCHONDRIAL"/>
    <property type="match status" value="1"/>
</dbReference>
<dbReference type="GO" id="GO:0000028">
    <property type="term" value="P:ribosomal small subunit assembly"/>
    <property type="evidence" value="ECO:0007669"/>
    <property type="project" value="TreeGrafter"/>
</dbReference>
<dbReference type="GO" id="GO:0005525">
    <property type="term" value="F:GTP binding"/>
    <property type="evidence" value="ECO:0007669"/>
    <property type="project" value="InterPro"/>
</dbReference>
<accession>A0A183B300</accession>
<organism evidence="3">
    <name type="scientific">Echinostoma caproni</name>
    <dbReference type="NCBI Taxonomy" id="27848"/>
    <lineage>
        <taxon>Eukaryota</taxon>
        <taxon>Metazoa</taxon>
        <taxon>Spiralia</taxon>
        <taxon>Lophotrochozoa</taxon>
        <taxon>Platyhelminthes</taxon>
        <taxon>Trematoda</taxon>
        <taxon>Digenea</taxon>
        <taxon>Plagiorchiida</taxon>
        <taxon>Echinostomata</taxon>
        <taxon>Echinostomatoidea</taxon>
        <taxon>Echinostomatidae</taxon>
        <taxon>Echinostoma</taxon>
    </lineage>
</organism>
<name>A0A183B300_9TREM</name>
<dbReference type="OrthoDB" id="8954335at2759"/>
<dbReference type="PANTHER" id="PTHR42698">
    <property type="entry name" value="GTPASE ERA"/>
    <property type="match status" value="1"/>
</dbReference>
<reference evidence="1 2" key="2">
    <citation type="submission" date="2018-11" db="EMBL/GenBank/DDBJ databases">
        <authorList>
            <consortium name="Pathogen Informatics"/>
        </authorList>
    </citation>
    <scope>NUCLEOTIDE SEQUENCE [LARGE SCALE GENOMIC DNA]</scope>
    <source>
        <strain evidence="1 2">Egypt</strain>
    </source>
</reference>
<dbReference type="WBParaSite" id="ECPE_0001362401-mRNA-1">
    <property type="protein sequence ID" value="ECPE_0001362401-mRNA-1"/>
    <property type="gene ID" value="ECPE_0001362401"/>
</dbReference>
<dbReference type="EMBL" id="UZAN01055462">
    <property type="protein sequence ID" value="VDP90857.1"/>
    <property type="molecule type" value="Genomic_DNA"/>
</dbReference>
<protein>
    <submittedName>
        <fullName evidence="3">KH domain-containing protein</fullName>
    </submittedName>
</protein>
<dbReference type="Proteomes" id="UP000272942">
    <property type="component" value="Unassembled WGS sequence"/>
</dbReference>
<proteinExistence type="predicted"/>
<evidence type="ECO:0000313" key="3">
    <source>
        <dbReference type="WBParaSite" id="ECPE_0001362401-mRNA-1"/>
    </source>
</evidence>